<dbReference type="PANTHER" id="PTHR21666">
    <property type="entry name" value="PEPTIDASE-RELATED"/>
    <property type="match status" value="1"/>
</dbReference>
<feature type="domain" description="M23ase beta-sheet core" evidence="1">
    <location>
        <begin position="486"/>
        <end position="569"/>
    </location>
</feature>
<dbReference type="Pfam" id="PF01551">
    <property type="entry name" value="Peptidase_M23"/>
    <property type="match status" value="1"/>
</dbReference>
<accession>A0A1F7FHR2</accession>
<dbReference type="EMBL" id="MFYX01000035">
    <property type="protein sequence ID" value="OGK06163.1"/>
    <property type="molecule type" value="Genomic_DNA"/>
</dbReference>
<dbReference type="Gene3D" id="3.40.50.300">
    <property type="entry name" value="P-loop containing nucleotide triphosphate hydrolases"/>
    <property type="match status" value="1"/>
</dbReference>
<dbReference type="Pfam" id="PF13614">
    <property type="entry name" value="AAA_31"/>
    <property type="match status" value="1"/>
</dbReference>
<evidence type="ECO:0000313" key="3">
    <source>
        <dbReference type="EMBL" id="OGK06163.1"/>
    </source>
</evidence>
<dbReference type="InterPro" id="IPR050570">
    <property type="entry name" value="Cell_wall_metabolism_enzyme"/>
</dbReference>
<dbReference type="SUPFAM" id="SSF51261">
    <property type="entry name" value="Duplicated hybrid motif"/>
    <property type="match status" value="1"/>
</dbReference>
<name>A0A1F7FHR2_UNCRA</name>
<dbReference type="CDD" id="cd02042">
    <property type="entry name" value="ParAB_family"/>
    <property type="match status" value="1"/>
</dbReference>
<sequence>MKHLIFTDNDQGGVILVANIKGGVGKSTIATNLASSFASRGPTLLIDLDVQGSATSALGKNPTSFKKTSALLLKQRFYPKETLAPSKLTTTLFGRTRNRFNTLLLGRNSDITKVAVNIMPGLDLIPANTNLFFKLKHKHIKNLIFSLDVCREYYKYVVIDTASIWDDMIKALFIASDINLVPVTLNALATKSLKTYANEIGKLIKKNPHINVRIVKNEVYGTRSTTNTGKIRTMNENRTFLHSLFESFSKAPESGVFTLPRSIVLNLEIPESSVIRHAQDSGISLNQLKATGLLKKAFGQLTDSIQYILNRVAAEKMEKRPWYYAFVRERLKSFAKAAIFLFIVLRGASLFNGETPAVSTPSMLEKTYIAPIAHEFKDNESLYQIAKYAISEYRAMVPSSGDIDRYVNEMVTIHNLTAHQTRQSMIRNNGYIERGTTLTFYPPAFIHNKNYEVDREIFAYYKTLVEDEHPYITGLWCERGLGGGEPHTGVDIACRLGSRIISPIDGIVRTETNGRGGNMVVIHKDDFVLLFAHMDQRFVKQGDRVRKGQVIGTVGLTGVTSGPHVHFGYGIRSPKDPQRFEYIDPNNFIFRQNFYSDKLSAAGF</sequence>
<feature type="domain" description="AAA" evidence="2">
    <location>
        <begin position="14"/>
        <end position="210"/>
    </location>
</feature>
<dbReference type="GO" id="GO:0004222">
    <property type="term" value="F:metalloendopeptidase activity"/>
    <property type="evidence" value="ECO:0007669"/>
    <property type="project" value="TreeGrafter"/>
</dbReference>
<evidence type="ECO:0000313" key="4">
    <source>
        <dbReference type="Proteomes" id="UP000179243"/>
    </source>
</evidence>
<dbReference type="AlphaFoldDB" id="A0A1F7FHR2"/>
<evidence type="ECO:0008006" key="5">
    <source>
        <dbReference type="Google" id="ProtNLM"/>
    </source>
</evidence>
<proteinExistence type="predicted"/>
<evidence type="ECO:0000259" key="1">
    <source>
        <dbReference type="Pfam" id="PF01551"/>
    </source>
</evidence>
<dbReference type="PANTHER" id="PTHR21666:SF270">
    <property type="entry name" value="MUREIN HYDROLASE ACTIVATOR ENVC"/>
    <property type="match status" value="1"/>
</dbReference>
<dbReference type="InterPro" id="IPR011055">
    <property type="entry name" value="Dup_hybrid_motif"/>
</dbReference>
<comment type="caution">
    <text evidence="3">The sequence shown here is derived from an EMBL/GenBank/DDBJ whole genome shotgun (WGS) entry which is preliminary data.</text>
</comment>
<dbReference type="InterPro" id="IPR025669">
    <property type="entry name" value="AAA_dom"/>
</dbReference>
<dbReference type="InterPro" id="IPR027417">
    <property type="entry name" value="P-loop_NTPase"/>
</dbReference>
<dbReference type="Proteomes" id="UP000179243">
    <property type="component" value="Unassembled WGS sequence"/>
</dbReference>
<gene>
    <name evidence="3" type="ORF">A2519_22655</name>
</gene>
<dbReference type="SUPFAM" id="SSF52540">
    <property type="entry name" value="P-loop containing nucleoside triphosphate hydrolases"/>
    <property type="match status" value="1"/>
</dbReference>
<reference evidence="3 4" key="1">
    <citation type="journal article" date="2016" name="Nat. Commun.">
        <title>Thousands of microbial genomes shed light on interconnected biogeochemical processes in an aquifer system.</title>
        <authorList>
            <person name="Anantharaman K."/>
            <person name="Brown C.T."/>
            <person name="Hug L.A."/>
            <person name="Sharon I."/>
            <person name="Castelle C.J."/>
            <person name="Probst A.J."/>
            <person name="Thomas B.C."/>
            <person name="Singh A."/>
            <person name="Wilkins M.J."/>
            <person name="Karaoz U."/>
            <person name="Brodie E.L."/>
            <person name="Williams K.H."/>
            <person name="Hubbard S.S."/>
            <person name="Banfield J.F."/>
        </authorList>
    </citation>
    <scope>NUCLEOTIDE SEQUENCE [LARGE SCALE GENOMIC DNA]</scope>
</reference>
<organism evidence="3 4">
    <name type="scientific">Candidatus Raymondbacteria bacterium RIFOXYD12_FULL_49_13</name>
    <dbReference type="NCBI Taxonomy" id="1817890"/>
    <lineage>
        <taxon>Bacteria</taxon>
        <taxon>Raymondiibacteriota</taxon>
    </lineage>
</organism>
<dbReference type="CDD" id="cd12797">
    <property type="entry name" value="M23_peptidase"/>
    <property type="match status" value="1"/>
</dbReference>
<dbReference type="Gene3D" id="2.70.70.10">
    <property type="entry name" value="Glucose Permease (Domain IIA)"/>
    <property type="match status" value="1"/>
</dbReference>
<protein>
    <recommendedName>
        <fullName evidence="5">Peptidase M23 domain-containing protein</fullName>
    </recommendedName>
</protein>
<dbReference type="InterPro" id="IPR016047">
    <property type="entry name" value="M23ase_b-sheet_dom"/>
</dbReference>
<evidence type="ECO:0000259" key="2">
    <source>
        <dbReference type="Pfam" id="PF13614"/>
    </source>
</evidence>